<evidence type="ECO:0000313" key="1">
    <source>
        <dbReference type="EnsemblMetazoa" id="XP_011682336"/>
    </source>
</evidence>
<reference evidence="1" key="2">
    <citation type="submission" date="2021-01" db="UniProtKB">
        <authorList>
            <consortium name="EnsemblMetazoa"/>
        </authorList>
    </citation>
    <scope>IDENTIFICATION</scope>
</reference>
<dbReference type="RefSeq" id="XP_011682336.2">
    <property type="nucleotide sequence ID" value="XM_011684034.2"/>
</dbReference>
<keyword evidence="2" id="KW-1185">Reference proteome</keyword>
<dbReference type="AlphaFoldDB" id="A0A7M7HMT4"/>
<name>A0A7M7HMT4_STRPU</name>
<reference evidence="2" key="1">
    <citation type="submission" date="2015-02" db="EMBL/GenBank/DDBJ databases">
        <title>Genome sequencing for Strongylocentrotus purpuratus.</title>
        <authorList>
            <person name="Murali S."/>
            <person name="Liu Y."/>
            <person name="Vee V."/>
            <person name="English A."/>
            <person name="Wang M."/>
            <person name="Skinner E."/>
            <person name="Han Y."/>
            <person name="Muzny D.M."/>
            <person name="Worley K.C."/>
            <person name="Gibbs R.A."/>
        </authorList>
    </citation>
    <scope>NUCLEOTIDE SEQUENCE</scope>
</reference>
<dbReference type="InParanoid" id="A0A7M7HMT4"/>
<proteinExistence type="predicted"/>
<dbReference type="Gene3D" id="2.40.70.10">
    <property type="entry name" value="Acid Proteases"/>
    <property type="match status" value="1"/>
</dbReference>
<dbReference type="GeneID" id="105446785"/>
<dbReference type="SUPFAM" id="SSF50630">
    <property type="entry name" value="Acid proteases"/>
    <property type="match status" value="1"/>
</dbReference>
<dbReference type="InterPro" id="IPR021109">
    <property type="entry name" value="Peptidase_aspartic_dom_sf"/>
</dbReference>
<organism evidence="1 2">
    <name type="scientific">Strongylocentrotus purpuratus</name>
    <name type="common">Purple sea urchin</name>
    <dbReference type="NCBI Taxonomy" id="7668"/>
    <lineage>
        <taxon>Eukaryota</taxon>
        <taxon>Metazoa</taxon>
        <taxon>Echinodermata</taxon>
        <taxon>Eleutherozoa</taxon>
        <taxon>Echinozoa</taxon>
        <taxon>Echinoidea</taxon>
        <taxon>Euechinoidea</taxon>
        <taxon>Echinacea</taxon>
        <taxon>Camarodonta</taxon>
        <taxon>Echinidea</taxon>
        <taxon>Strongylocentrotidae</taxon>
        <taxon>Strongylocentrotus</taxon>
    </lineage>
</organism>
<dbReference type="KEGG" id="spu:105446785"/>
<dbReference type="Proteomes" id="UP000007110">
    <property type="component" value="Unassembled WGS sequence"/>
</dbReference>
<dbReference type="EnsemblMetazoa" id="XM_011684034">
    <property type="protein sequence ID" value="XP_011682336"/>
    <property type="gene ID" value="LOC105446785"/>
</dbReference>
<dbReference type="OrthoDB" id="6783748at2759"/>
<accession>A0A7M7HMT4</accession>
<evidence type="ECO:0000313" key="2">
    <source>
        <dbReference type="Proteomes" id="UP000007110"/>
    </source>
</evidence>
<sequence>MSTIMSQTFYNRIRKDEETDLQCTNIKLQQADGAPVRVFGTTTMNMQIGQAYLSTKFLVANIQNDGILGMDVLLATKSTIDCDKCELIMDGNVIQCTNSDGGTLLTRQIDVNVDIDVATQVPEFLHDLYEKSKVNNDSSDYLKLAKLLSDYQDVFSRGDHDIGKTDKVRHSIHTTCLAPIRQRPRRSPIGQREEMEKQIYDLRCYFFAVHVRLVLLHGQS</sequence>
<protein>
    <submittedName>
        <fullName evidence="1">Uncharacterized protein</fullName>
    </submittedName>
</protein>
<dbReference type="OMA" id="DKCELIM"/>